<dbReference type="SMART" id="SM00490">
    <property type="entry name" value="HELICc"/>
    <property type="match status" value="1"/>
</dbReference>
<comment type="domain">
    <text evidence="11">The DBINO region is involved in binding to DNA.</text>
</comment>
<evidence type="ECO:0000256" key="10">
    <source>
        <dbReference type="ARBA" id="ARBA00023242"/>
    </source>
</evidence>
<keyword evidence="8 11" id="KW-0238">DNA-binding</keyword>
<dbReference type="GO" id="GO:0031011">
    <property type="term" value="C:Ino80 complex"/>
    <property type="evidence" value="ECO:0007669"/>
    <property type="project" value="UniProtKB-UniRule"/>
</dbReference>
<evidence type="ECO:0000256" key="9">
    <source>
        <dbReference type="ARBA" id="ARBA00023204"/>
    </source>
</evidence>
<dbReference type="InterPro" id="IPR027417">
    <property type="entry name" value="P-loop_NTPase"/>
</dbReference>
<feature type="compositionally biased region" description="Basic residues" evidence="13">
    <location>
        <begin position="1433"/>
        <end position="1442"/>
    </location>
</feature>
<dbReference type="CDD" id="cd18793">
    <property type="entry name" value="SF2_C_SNF"/>
    <property type="match status" value="1"/>
</dbReference>
<feature type="compositionally biased region" description="Pro residues" evidence="13">
    <location>
        <begin position="1457"/>
        <end position="1469"/>
    </location>
</feature>
<keyword evidence="18" id="KW-1185">Reference proteome</keyword>
<feature type="compositionally biased region" description="Acidic residues" evidence="13">
    <location>
        <begin position="500"/>
        <end position="512"/>
    </location>
</feature>
<dbReference type="InterPro" id="IPR038718">
    <property type="entry name" value="SNF2-like_sf"/>
</dbReference>
<dbReference type="Gene3D" id="3.40.50.10810">
    <property type="entry name" value="Tandem AAA-ATPase domain"/>
    <property type="match status" value="1"/>
</dbReference>
<sequence>MDHRRQSKDSLSYSNLFNLESLMNFQVPQPDDDFDYYGNSSQDESRGSQGGATGNGLMPDRELNSVKKRRRSQNSDYEDEDSYYRTHITEERYRSMLGEHIQKYKRRFKDSSSSPAPTQMGIPVPKGNKGLKSRKLANEQRGGFYDMETTSEWLNDSNTQKPGNHHDADFAPQSSTNRITYEPPYLDIGDGITYKIPPIYDKLVASLHLPSFSDFRVEEVYLKGTLDLQSLAEMMASDKRLGPKNRAGMGEPQPQYESLQDRLKASSTSNSAQKFSLKVSDIGLNSSIPEGAAGNIKRSILSEGGVLQVYYVKVLEKGDTYEIIERSLPKKQKLKKDPSVTEREEMEKIGKVWVNIVRRDMPKHHRIFTTFHRKQLIDAKRVSENCQREVKMKVSRSLKLMRGAAIRTRKLARDMLLFWKRIDKEMAEVRKKEEKEAAEALRREQELREAKRQQQRLNFLIQQTELYSHFMQNKSSSQPSEDLAVGDEKQNDKEASLSSSDDEAIEEEDPEDAELKKEAFKAAQDAVLKQKNLTSKFDSEYMKLCEDAEPEAAQEVAGASSIDLHNPSVTLSFLIFDLVFLLECIRKLEAKLFPFHHACNLNSSDTELFKGSLKEYQLKGLQWLVNCYEQGLNGILADEMGLGKTIQAMAFLAHLAEEKNIWGPFLVVAPASVLNNWADEISRFCPDLKTLPYWGGLQERTVLRKKITTKKLYRRDAGFHILITSYQLLVGDEKYFRRVKWQYMVLDEAQAIKSSNSIRWKTLLSFNCRNRLLLTGTPIQNNMAELWALLHFIMPTLFDSHEQFNEWFSKGIENHAEHGGTLNEHQLNRLHSILKPFMLRRVKTDVISELTQKTEVTNRGHLNEKKILNLMNIVIQLRKVCNHPELFERSEGSTYLYFGEIPNSLLAPPFGELEDVHYSGGQNPITYPIPKLFYQEILQSSEIFCSAVRHGVYRESFEKYFNIFSPENVHRSIFLQENSSDELSINSGTFGFTHLIELSPAEVAFLGTGSFVERLMFSIMRWDRQFLDGTVDSLVETMKDDFECSYLDSGKVRAVTRMLLMPSRSVTNVLQNKLATGPGDAPFEALVVSHRDRLLSNTRLLHSHTHSFHELELPQLMPIAQTETLLTKWLKNNIALGIFGSCPPMQSFDPAKLLTDSGKLQTLDILLKRLRADNHRVLLFAQMTKMLNILEDYMNYRKYKYLRLDGSSTIMDRRDMVRDFQQRSDIFVFLLSTRAGGLGINLTAADTVIFYESDWNPTLDLQAMDRAHRLGQTRDVTVYRLICKETVEEKILQRASQKNTVQQLVMMGGHVQGDLLAPEDVVSLLLDDAQLEQKLREIPLQTKDKQKKKQTKGIRVDAEGDASLEDLTNPASAPQGTGHEDSPDVEKSKSNNKKRKAASDKQTLRPKNPKSMGGSGSYELDDPLQNTDPQAVKPKRPKRSKKSVNENLEPAFTATLPPVPEQTQYPPPR</sequence>
<dbReference type="PROSITE" id="PS51413">
    <property type="entry name" value="DBINO"/>
    <property type="match status" value="1"/>
</dbReference>
<gene>
    <name evidence="17" type="ORF">Pyn_17702</name>
</gene>
<keyword evidence="10" id="KW-0539">Nucleus</keyword>
<keyword evidence="6 11" id="KW-0378">Hydrolase</keyword>
<evidence type="ECO:0000256" key="3">
    <source>
        <dbReference type="ARBA" id="ARBA00019805"/>
    </source>
</evidence>
<evidence type="ECO:0000256" key="4">
    <source>
        <dbReference type="ARBA" id="ARBA00022741"/>
    </source>
</evidence>
<keyword evidence="12" id="KW-0175">Coiled coil</keyword>
<comment type="caution">
    <text evidence="17">The sequence shown here is derived from an EMBL/GenBank/DDBJ whole genome shotgun (WGS) entry which is preliminary data.</text>
</comment>
<feature type="region of interest" description="Disordered" evidence="13">
    <location>
        <begin position="28"/>
        <end position="83"/>
    </location>
</feature>
<dbReference type="PANTHER" id="PTHR45685">
    <property type="entry name" value="HELICASE SRCAP-RELATED"/>
    <property type="match status" value="1"/>
</dbReference>
<feature type="region of interest" description="Disordered" evidence="13">
    <location>
        <begin position="107"/>
        <end position="133"/>
    </location>
</feature>
<dbReference type="InterPro" id="IPR020838">
    <property type="entry name" value="DBINO"/>
</dbReference>
<protein>
    <recommendedName>
        <fullName evidence="3 11">Chromatin-remodeling ATPase INO80</fullName>
        <ecNumber evidence="11">3.6.4.-</ecNumber>
    </recommendedName>
</protein>
<dbReference type="InterPro" id="IPR050520">
    <property type="entry name" value="INO80/SWR1_helicase"/>
</dbReference>
<evidence type="ECO:0000259" key="14">
    <source>
        <dbReference type="PROSITE" id="PS51192"/>
    </source>
</evidence>
<comment type="catalytic activity">
    <reaction evidence="11">
        <text>ATP + H2O = ADP + phosphate + H(+)</text>
        <dbReference type="Rhea" id="RHEA:13065"/>
        <dbReference type="ChEBI" id="CHEBI:15377"/>
        <dbReference type="ChEBI" id="CHEBI:15378"/>
        <dbReference type="ChEBI" id="CHEBI:30616"/>
        <dbReference type="ChEBI" id="CHEBI:43474"/>
        <dbReference type="ChEBI" id="CHEBI:456216"/>
    </reaction>
</comment>
<evidence type="ECO:0000256" key="5">
    <source>
        <dbReference type="ARBA" id="ARBA00022763"/>
    </source>
</evidence>
<dbReference type="InterPro" id="IPR014001">
    <property type="entry name" value="Helicase_ATP-bd"/>
</dbReference>
<organism evidence="17 18">
    <name type="scientific">Prunus yedoensis var. nudiflora</name>
    <dbReference type="NCBI Taxonomy" id="2094558"/>
    <lineage>
        <taxon>Eukaryota</taxon>
        <taxon>Viridiplantae</taxon>
        <taxon>Streptophyta</taxon>
        <taxon>Embryophyta</taxon>
        <taxon>Tracheophyta</taxon>
        <taxon>Spermatophyta</taxon>
        <taxon>Magnoliopsida</taxon>
        <taxon>eudicotyledons</taxon>
        <taxon>Gunneridae</taxon>
        <taxon>Pentapetalae</taxon>
        <taxon>rosids</taxon>
        <taxon>fabids</taxon>
        <taxon>Rosales</taxon>
        <taxon>Rosaceae</taxon>
        <taxon>Amygdaloideae</taxon>
        <taxon>Amygdaleae</taxon>
        <taxon>Prunus</taxon>
    </lineage>
</organism>
<evidence type="ECO:0000259" key="15">
    <source>
        <dbReference type="PROSITE" id="PS51194"/>
    </source>
</evidence>
<evidence type="ECO:0000256" key="11">
    <source>
        <dbReference type="RuleBase" id="RU368001"/>
    </source>
</evidence>
<accession>A0A314Z1C5</accession>
<comment type="function">
    <text evidence="11">ATPase component of the INO80 complex which remodels chromatin by shifting nucleosomes and is involved in DNA repair.</text>
</comment>
<dbReference type="GO" id="GO:0006281">
    <property type="term" value="P:DNA repair"/>
    <property type="evidence" value="ECO:0007669"/>
    <property type="project" value="UniProtKB-UniRule"/>
</dbReference>
<keyword evidence="5 11" id="KW-0227">DNA damage</keyword>
<keyword evidence="4" id="KW-0547">Nucleotide-binding</keyword>
<keyword evidence="17" id="KW-0347">Helicase</keyword>
<dbReference type="InterPro" id="IPR049730">
    <property type="entry name" value="SNF2/RAD54-like_C"/>
</dbReference>
<dbReference type="Pfam" id="PF00176">
    <property type="entry name" value="SNF2-rel_dom"/>
    <property type="match status" value="1"/>
</dbReference>
<comment type="subcellular location">
    <subcellularLocation>
        <location evidence="1 11">Nucleus</location>
    </subcellularLocation>
</comment>
<feature type="domain" description="Helicase C-terminal" evidence="15">
    <location>
        <begin position="1162"/>
        <end position="1312"/>
    </location>
</feature>
<dbReference type="GO" id="GO:0016887">
    <property type="term" value="F:ATP hydrolysis activity"/>
    <property type="evidence" value="ECO:0007669"/>
    <property type="project" value="TreeGrafter"/>
</dbReference>
<evidence type="ECO:0000256" key="1">
    <source>
        <dbReference type="ARBA" id="ARBA00004123"/>
    </source>
</evidence>
<dbReference type="PROSITE" id="PS51192">
    <property type="entry name" value="HELICASE_ATP_BIND_1"/>
    <property type="match status" value="1"/>
</dbReference>
<dbReference type="EC" id="3.6.4.-" evidence="11"/>
<dbReference type="Pfam" id="PF00271">
    <property type="entry name" value="Helicase_C"/>
    <property type="match status" value="1"/>
</dbReference>
<feature type="region of interest" description="Disordered" evidence="13">
    <location>
        <begin position="1342"/>
        <end position="1469"/>
    </location>
</feature>
<dbReference type="EMBL" id="PJQY01000346">
    <property type="protein sequence ID" value="PQQ12540.1"/>
    <property type="molecule type" value="Genomic_DNA"/>
</dbReference>
<evidence type="ECO:0000256" key="6">
    <source>
        <dbReference type="ARBA" id="ARBA00022801"/>
    </source>
</evidence>
<keyword evidence="7 11" id="KW-0067">ATP-binding</keyword>
<dbReference type="GO" id="GO:0005524">
    <property type="term" value="F:ATP binding"/>
    <property type="evidence" value="ECO:0007669"/>
    <property type="project" value="UniProtKB-UniRule"/>
</dbReference>
<feature type="domain" description="DBINO" evidence="16">
    <location>
        <begin position="352"/>
        <end position="477"/>
    </location>
</feature>
<feature type="domain" description="Helicase ATP-binding" evidence="14">
    <location>
        <begin position="625"/>
        <end position="796"/>
    </location>
</feature>
<evidence type="ECO:0000313" key="17">
    <source>
        <dbReference type="EMBL" id="PQQ12540.1"/>
    </source>
</evidence>
<dbReference type="STRING" id="2094558.A0A314Z1C5"/>
<evidence type="ECO:0000256" key="7">
    <source>
        <dbReference type="ARBA" id="ARBA00022840"/>
    </source>
</evidence>
<keyword evidence="9 11" id="KW-0234">DNA repair</keyword>
<evidence type="ECO:0000256" key="8">
    <source>
        <dbReference type="ARBA" id="ARBA00023125"/>
    </source>
</evidence>
<proteinExistence type="inferred from homology"/>
<dbReference type="SUPFAM" id="SSF52540">
    <property type="entry name" value="P-loop containing nucleoside triphosphate hydrolases"/>
    <property type="match status" value="2"/>
</dbReference>
<dbReference type="PANTHER" id="PTHR45685:SF2">
    <property type="entry name" value="CHROMATIN-REMODELING ATPASE INO80"/>
    <property type="match status" value="1"/>
</dbReference>
<evidence type="ECO:0000256" key="12">
    <source>
        <dbReference type="SAM" id="Coils"/>
    </source>
</evidence>
<reference evidence="17 18" key="1">
    <citation type="submission" date="2018-02" db="EMBL/GenBank/DDBJ databases">
        <title>Draft genome of wild Prunus yedoensis var. nudiflora.</title>
        <authorList>
            <person name="Baek S."/>
            <person name="Kim J.-H."/>
            <person name="Choi K."/>
            <person name="Kim G.-B."/>
            <person name="Cho A."/>
            <person name="Jang H."/>
            <person name="Shin C.-H."/>
            <person name="Yu H.-J."/>
            <person name="Mun J.-H."/>
        </authorList>
    </citation>
    <scope>NUCLEOTIDE SEQUENCE [LARGE SCALE GENOMIC DNA]</scope>
    <source>
        <strain evidence="18">cv. Jeju island</strain>
        <tissue evidence="17">Leaf</tissue>
    </source>
</reference>
<name>A0A314Z1C5_PRUYE</name>
<comment type="similarity">
    <text evidence="2 11">Belongs to the SNF2/RAD54 helicase family.</text>
</comment>
<dbReference type="InterPro" id="IPR000330">
    <property type="entry name" value="SNF2_N"/>
</dbReference>
<dbReference type="GO" id="GO:0004386">
    <property type="term" value="F:helicase activity"/>
    <property type="evidence" value="ECO:0007669"/>
    <property type="project" value="UniProtKB-KW"/>
</dbReference>
<dbReference type="GO" id="GO:0042393">
    <property type="term" value="F:histone binding"/>
    <property type="evidence" value="ECO:0007669"/>
    <property type="project" value="TreeGrafter"/>
</dbReference>
<feature type="region of interest" description="Disordered" evidence="13">
    <location>
        <begin position="241"/>
        <end position="264"/>
    </location>
</feature>
<dbReference type="FunFam" id="3.40.50.10810:FF:000006">
    <property type="entry name" value="Putative DNA helicase INO80"/>
    <property type="match status" value="1"/>
</dbReference>
<dbReference type="Pfam" id="PF13892">
    <property type="entry name" value="DBINO"/>
    <property type="match status" value="1"/>
</dbReference>
<dbReference type="GO" id="GO:0006338">
    <property type="term" value="P:chromatin remodeling"/>
    <property type="evidence" value="ECO:0007669"/>
    <property type="project" value="UniProtKB-UniRule"/>
</dbReference>
<comment type="subunit">
    <text evidence="11">Component of the INO80 chromatin-remodeling complex.</text>
</comment>
<evidence type="ECO:0000256" key="2">
    <source>
        <dbReference type="ARBA" id="ARBA00007025"/>
    </source>
</evidence>
<dbReference type="PROSITE" id="PS51194">
    <property type="entry name" value="HELICASE_CTER"/>
    <property type="match status" value="1"/>
</dbReference>
<feature type="compositionally biased region" description="Basic and acidic residues" evidence="13">
    <location>
        <begin position="486"/>
        <end position="495"/>
    </location>
</feature>
<feature type="coiled-coil region" evidence="12">
    <location>
        <begin position="424"/>
        <end position="463"/>
    </location>
</feature>
<dbReference type="FunFam" id="3.40.50.300:FF:001066">
    <property type="entry name" value="DNA helicase INO80-like protein"/>
    <property type="match status" value="1"/>
</dbReference>
<feature type="region of interest" description="Disordered" evidence="13">
    <location>
        <begin position="472"/>
        <end position="514"/>
    </location>
</feature>
<dbReference type="OrthoDB" id="448448at2759"/>
<dbReference type="SMART" id="SM00487">
    <property type="entry name" value="DEXDc"/>
    <property type="match status" value="1"/>
</dbReference>
<dbReference type="InterPro" id="IPR001650">
    <property type="entry name" value="Helicase_C-like"/>
</dbReference>
<dbReference type="GO" id="GO:0003677">
    <property type="term" value="F:DNA binding"/>
    <property type="evidence" value="ECO:0007669"/>
    <property type="project" value="UniProtKB-UniRule"/>
</dbReference>
<evidence type="ECO:0000256" key="13">
    <source>
        <dbReference type="SAM" id="MobiDB-lite"/>
    </source>
</evidence>
<evidence type="ECO:0000259" key="16">
    <source>
        <dbReference type="PROSITE" id="PS51413"/>
    </source>
</evidence>
<feature type="compositionally biased region" description="Basic and acidic residues" evidence="13">
    <location>
        <begin position="1378"/>
        <end position="1389"/>
    </location>
</feature>
<evidence type="ECO:0000313" key="18">
    <source>
        <dbReference type="Proteomes" id="UP000250321"/>
    </source>
</evidence>
<dbReference type="Proteomes" id="UP000250321">
    <property type="component" value="Unassembled WGS sequence"/>
</dbReference>
<feature type="region of interest" description="Disordered" evidence="13">
    <location>
        <begin position="155"/>
        <end position="177"/>
    </location>
</feature>
<dbReference type="Gene3D" id="3.40.50.300">
    <property type="entry name" value="P-loop containing nucleotide triphosphate hydrolases"/>
    <property type="match status" value="1"/>
</dbReference>